<dbReference type="Proteomes" id="UP001056426">
    <property type="component" value="Chromosome"/>
</dbReference>
<reference evidence="5" key="1">
    <citation type="submission" date="2022-05" db="EMBL/GenBank/DDBJ databases">
        <authorList>
            <person name="Sun X."/>
        </authorList>
    </citation>
    <scope>NUCLEOTIDE SEQUENCE</scope>
    <source>
        <strain evidence="5">Ai-910</strain>
    </source>
</reference>
<dbReference type="SUPFAM" id="SSF48452">
    <property type="entry name" value="TPR-like"/>
    <property type="match status" value="3"/>
</dbReference>
<dbReference type="Gene3D" id="1.25.40.10">
    <property type="entry name" value="Tetratricopeptide repeat domain"/>
    <property type="match status" value="4"/>
</dbReference>
<dbReference type="EMBL" id="CP098400">
    <property type="protein sequence ID" value="URW79818.1"/>
    <property type="molecule type" value="Genomic_DNA"/>
</dbReference>
<keyword evidence="2 3" id="KW-0802">TPR repeat</keyword>
<keyword evidence="4" id="KW-0732">Signal</keyword>
<protein>
    <submittedName>
        <fullName evidence="5">Tetratricopeptide repeat protein</fullName>
    </submittedName>
</protein>
<evidence type="ECO:0000313" key="6">
    <source>
        <dbReference type="Proteomes" id="UP001056426"/>
    </source>
</evidence>
<dbReference type="Pfam" id="PF13432">
    <property type="entry name" value="TPR_16"/>
    <property type="match status" value="1"/>
</dbReference>
<feature type="repeat" description="TPR" evidence="3">
    <location>
        <begin position="89"/>
        <end position="122"/>
    </location>
</feature>
<evidence type="ECO:0000256" key="2">
    <source>
        <dbReference type="ARBA" id="ARBA00022803"/>
    </source>
</evidence>
<evidence type="ECO:0000256" key="3">
    <source>
        <dbReference type="PROSITE-ProRule" id="PRU00339"/>
    </source>
</evidence>
<feature type="chain" id="PRO_5039948157" evidence="4">
    <location>
        <begin position="24"/>
        <end position="594"/>
    </location>
</feature>
<dbReference type="AlphaFoldDB" id="A0A9J6ZPJ2"/>
<feature type="signal peptide" evidence="4">
    <location>
        <begin position="1"/>
        <end position="23"/>
    </location>
</feature>
<evidence type="ECO:0000313" key="5">
    <source>
        <dbReference type="EMBL" id="URW79818.1"/>
    </source>
</evidence>
<keyword evidence="1" id="KW-0677">Repeat</keyword>
<feature type="repeat" description="TPR" evidence="3">
    <location>
        <begin position="545"/>
        <end position="578"/>
    </location>
</feature>
<dbReference type="PROSITE" id="PS50005">
    <property type="entry name" value="TPR"/>
    <property type="match status" value="3"/>
</dbReference>
<dbReference type="SMART" id="SM00028">
    <property type="entry name" value="TPR"/>
    <property type="match status" value="7"/>
</dbReference>
<proteinExistence type="predicted"/>
<dbReference type="InterPro" id="IPR011990">
    <property type="entry name" value="TPR-like_helical_dom_sf"/>
</dbReference>
<dbReference type="InterPro" id="IPR051012">
    <property type="entry name" value="CellSynth/LPSAsmb/PSIAsmb"/>
</dbReference>
<name>A0A9J6ZPJ2_9BACT</name>
<sequence>MYRLFAGVVVACFALLLTNGCKSASKVTSSFEDVLYAEGRPVIIKVKDENEERKFNFYFYNALRFGLKGDVGNSAMYFNEAIKIDSACATCYYEIGNLLINNQEYIEAQKFIFKAVQYDPDNEHFLYLLSKLYAHNGDMENALLSAEYLVGKFGNNLDYLYHLSQLQAQSGDFISGIRTLERIEGRIVVNEAIALEKHAMYLHMGDVKGAENVLVKLCDSYPLNGDYKVYLGDFLMQQKQSAKALEIYNSIVRDYPSNGQVYFSLANYYFNINDQENFKLNLEYGFSHSGVDLESKVQRLVPFLMSADSNQRVLDISDLDKYINCIIKSHPYEAFIYKLYGNFLGLIGRDSAAISSYETSLLIDEKQADVWQDYLLKLSEQVENRETFLKESVRAVDLYPENGIFNYLCGLAYMFSGQDGKAIEYLKSASELVEDNDGLLSVVYGILGDLYYNVGLRDESFSAYEKSLALKNDNIAALNNYAYYLSIEGIELAKAEAMISKVIELEPLNPTYLDTYAWILFKRENYLEALYFIEQAISNGGADNGVILEHYGDILFKNGNLEEALKYWKQALSTEDEISGVLEEKIRLMQYIPE</sequence>
<evidence type="ECO:0000256" key="4">
    <source>
        <dbReference type="SAM" id="SignalP"/>
    </source>
</evidence>
<gene>
    <name evidence="5" type="ORF">M9189_00405</name>
</gene>
<keyword evidence="6" id="KW-1185">Reference proteome</keyword>
<dbReference type="InterPro" id="IPR019734">
    <property type="entry name" value="TPR_rpt"/>
</dbReference>
<dbReference type="PANTHER" id="PTHR45586">
    <property type="entry name" value="TPR REPEAT-CONTAINING PROTEIN PA4667"/>
    <property type="match status" value="1"/>
</dbReference>
<dbReference type="PANTHER" id="PTHR45586:SF1">
    <property type="entry name" value="LIPOPOLYSACCHARIDE ASSEMBLY PROTEIN B"/>
    <property type="match status" value="1"/>
</dbReference>
<dbReference type="Pfam" id="PF13181">
    <property type="entry name" value="TPR_8"/>
    <property type="match status" value="2"/>
</dbReference>
<dbReference type="RefSeq" id="WP_250723933.1">
    <property type="nucleotide sequence ID" value="NZ_CP098400.1"/>
</dbReference>
<dbReference type="KEGG" id="alkq:M9189_00405"/>
<reference evidence="5" key="2">
    <citation type="submission" date="2022-06" db="EMBL/GenBank/DDBJ databases">
        <title>Xiashengella guii gen. nov. sp. nov., a bacterium isolated form anaerobic digestion tank.</title>
        <authorList>
            <person name="Huang H."/>
        </authorList>
    </citation>
    <scope>NUCLEOTIDE SEQUENCE</scope>
    <source>
        <strain evidence="5">Ai-910</strain>
    </source>
</reference>
<evidence type="ECO:0000256" key="1">
    <source>
        <dbReference type="ARBA" id="ARBA00022737"/>
    </source>
</evidence>
<accession>A0A9J6ZPJ2</accession>
<organism evidence="5 6">
    <name type="scientific">Xiashengella succiniciproducens</name>
    <dbReference type="NCBI Taxonomy" id="2949635"/>
    <lineage>
        <taxon>Bacteria</taxon>
        <taxon>Pseudomonadati</taxon>
        <taxon>Bacteroidota</taxon>
        <taxon>Bacteroidia</taxon>
        <taxon>Marinilabiliales</taxon>
        <taxon>Marinilabiliaceae</taxon>
        <taxon>Xiashengella</taxon>
    </lineage>
</organism>
<feature type="repeat" description="TPR" evidence="3">
    <location>
        <begin position="441"/>
        <end position="474"/>
    </location>
</feature>